<name>A0A3G2L5P5_9FLAO</name>
<evidence type="ECO:0000313" key="1">
    <source>
        <dbReference type="EMBL" id="AYN67585.1"/>
    </source>
</evidence>
<proteinExistence type="predicted"/>
<dbReference type="Proteomes" id="UP000276309">
    <property type="component" value="Chromosome"/>
</dbReference>
<dbReference type="KEGG" id="emar:D1013_09515"/>
<accession>A0A3G2L5P5</accession>
<evidence type="ECO:0000313" key="2">
    <source>
        <dbReference type="Proteomes" id="UP000276309"/>
    </source>
</evidence>
<reference evidence="1 2" key="1">
    <citation type="submission" date="2018-08" db="EMBL/GenBank/DDBJ databases">
        <title>The reduced genetic potential of extracellular carbohydrate catabolism in Euzebyella marina RN62, a Flavobacteriia bacterium isolated from the hadal water.</title>
        <authorList>
            <person name="Xue C."/>
        </authorList>
    </citation>
    <scope>NUCLEOTIDE SEQUENCE [LARGE SCALE GENOMIC DNA]</scope>
    <source>
        <strain evidence="1 2">RN62</strain>
    </source>
</reference>
<dbReference type="EMBL" id="CP032050">
    <property type="protein sequence ID" value="AYN67585.1"/>
    <property type="molecule type" value="Genomic_DNA"/>
</dbReference>
<organism evidence="1 2">
    <name type="scientific">Euzebyella marina</name>
    <dbReference type="NCBI Taxonomy" id="1761453"/>
    <lineage>
        <taxon>Bacteria</taxon>
        <taxon>Pseudomonadati</taxon>
        <taxon>Bacteroidota</taxon>
        <taxon>Flavobacteriia</taxon>
        <taxon>Flavobacteriales</taxon>
        <taxon>Flavobacteriaceae</taxon>
        <taxon>Euzebyella</taxon>
    </lineage>
</organism>
<protein>
    <submittedName>
        <fullName evidence="1">Uncharacterized protein</fullName>
    </submittedName>
</protein>
<dbReference type="AlphaFoldDB" id="A0A3G2L5P5"/>
<keyword evidence="2" id="KW-1185">Reference proteome</keyword>
<gene>
    <name evidence="1" type="ORF">D1013_09515</name>
</gene>
<sequence length="62" mass="7261">MKIRLKDNRSHKTISVNLEVLPQKEDLVENAGKVYRVLSVKHSEQGIKLLVNELYDNPLFHY</sequence>